<keyword evidence="2" id="KW-1185">Reference proteome</keyword>
<sequence>MATITRGFRADRNDIARNGGSPAAGPVYVNLTDKAFLRLHHGYGMPVVTQTLTVLGRRPGDDQLNEMYALLKSGPLARRVHRSMVPFARARWVPAADALPLYVAPAPIDAADALTWANEQAQYRLDPDAGFGWRLSAVATHSGGMVVCLTKSHAVADGHAGLMAEAGLVDPELATNAGLDAQVGAWEELSDGYHRGIAIARQAFTEMRRAARDPLHRAAVRTALFSRAPEPAPDPKGWHEQSAIVTFDAAQWKSAAERDGGTTNTLYLALTADLLRRCPLIDNIPPVLTPAVRVLRERDQPDSNSFTRVPIVVQRDWLDSHDLVSLRAVSKAAFAAVAAVGSGVLSQPRQMPPDLLDVLPDGVVHRLLETVPITVGMCSNMGVLDSFIAPQLAGFEPSLHMKRAVVQGIDVPRTARQPVALATWLSESDGRIHWALESLKPEMAHTAAELADLAKKVARSWGLHPLHIYTGDTIPTGTA</sequence>
<accession>A0A5N0EHY8</accession>
<evidence type="ECO:0000313" key="1">
    <source>
        <dbReference type="EMBL" id="KAA8888603.1"/>
    </source>
</evidence>
<organism evidence="1 2">
    <name type="scientific">Nocardia colli</name>
    <dbReference type="NCBI Taxonomy" id="2545717"/>
    <lineage>
        <taxon>Bacteria</taxon>
        <taxon>Bacillati</taxon>
        <taxon>Actinomycetota</taxon>
        <taxon>Actinomycetes</taxon>
        <taxon>Mycobacteriales</taxon>
        <taxon>Nocardiaceae</taxon>
        <taxon>Nocardia</taxon>
    </lineage>
</organism>
<proteinExistence type="predicted"/>
<dbReference type="EMBL" id="VXLC01000004">
    <property type="protein sequence ID" value="KAA8888603.1"/>
    <property type="molecule type" value="Genomic_DNA"/>
</dbReference>
<reference evidence="1 2" key="1">
    <citation type="submission" date="2019-09" db="EMBL/GenBank/DDBJ databases">
        <authorList>
            <person name="Wang X."/>
        </authorList>
    </citation>
    <scope>NUCLEOTIDE SEQUENCE [LARGE SCALE GENOMIC DNA]</scope>
    <source>
        <strain evidence="1 2">CICC 11023</strain>
    </source>
</reference>
<evidence type="ECO:0000313" key="2">
    <source>
        <dbReference type="Proteomes" id="UP000323876"/>
    </source>
</evidence>
<name>A0A5N0EHY8_9NOCA</name>
<dbReference type="RefSeq" id="WP_150402768.1">
    <property type="nucleotide sequence ID" value="NZ_VXLC01000004.1"/>
</dbReference>
<protein>
    <recommendedName>
        <fullName evidence="3">Diacylglycerol O-acyltransferase</fullName>
    </recommendedName>
</protein>
<comment type="caution">
    <text evidence="1">The sequence shown here is derived from an EMBL/GenBank/DDBJ whole genome shotgun (WGS) entry which is preliminary data.</text>
</comment>
<dbReference type="AlphaFoldDB" id="A0A5N0EHY8"/>
<dbReference type="SUPFAM" id="SSF52777">
    <property type="entry name" value="CoA-dependent acyltransferases"/>
    <property type="match status" value="1"/>
</dbReference>
<dbReference type="Proteomes" id="UP000323876">
    <property type="component" value="Unassembled WGS sequence"/>
</dbReference>
<dbReference type="OrthoDB" id="4365416at2"/>
<gene>
    <name evidence="1" type="ORF">F3087_16560</name>
</gene>
<evidence type="ECO:0008006" key="3">
    <source>
        <dbReference type="Google" id="ProtNLM"/>
    </source>
</evidence>